<evidence type="ECO:0008006" key="4">
    <source>
        <dbReference type="Google" id="ProtNLM"/>
    </source>
</evidence>
<dbReference type="RefSeq" id="WP_237251078.1">
    <property type="nucleotide sequence ID" value="NZ_JAKJXH010000005.1"/>
</dbReference>
<proteinExistence type="predicted"/>
<keyword evidence="1" id="KW-0732">Signal</keyword>
<sequence length="294" mass="31420">MKSKALLLAVLLSVSAIASAAPPTLRFCTGGEGGFYESLGTSIGNSITKQDGGELKVINTGGSVENAEKLKDGTCDIAVTQNDAVISLPMPADLKVSDAHQEVIYWLHGKAGVDDFGKMEKDSVAAKYAFAAVSGSGALVTVRNWIKTDKDYEGARIVEFDDWYSAAEAVAQGYVTKAGVRIEIAGMLYIGRAGKIPSDITADFSKQIMIGEVNDNSFEDAKDANNNPLYTHCAVDKEGQSGLETSTMGKPDTYCLRAQIVFNNDYLKSMAPDEAKKVRRAVDKGVNSVVKVVR</sequence>
<dbReference type="Pfam" id="PF16868">
    <property type="entry name" value="NMT1_3"/>
    <property type="match status" value="1"/>
</dbReference>
<organism evidence="2 3">
    <name type="scientific">Pseudomonas petrae</name>
    <dbReference type="NCBI Taxonomy" id="2912190"/>
    <lineage>
        <taxon>Bacteria</taxon>
        <taxon>Pseudomonadati</taxon>
        <taxon>Pseudomonadota</taxon>
        <taxon>Gammaproteobacteria</taxon>
        <taxon>Pseudomonadales</taxon>
        <taxon>Pseudomonadaceae</taxon>
        <taxon>Pseudomonas</taxon>
    </lineage>
</organism>
<feature type="chain" id="PRO_5047489163" description="TRAP transporter solute receptor, TAXI family" evidence="1">
    <location>
        <begin position="21"/>
        <end position="294"/>
    </location>
</feature>
<feature type="signal peptide" evidence="1">
    <location>
        <begin position="1"/>
        <end position="20"/>
    </location>
</feature>
<dbReference type="EMBL" id="JAKJXH010000005">
    <property type="protein sequence ID" value="MCF7541847.1"/>
    <property type="molecule type" value="Genomic_DNA"/>
</dbReference>
<reference evidence="2" key="1">
    <citation type="submission" date="2022-01" db="EMBL/GenBank/DDBJ databases">
        <title>Pseudomonas sp. nov. isolated from Antarctic regolith.</title>
        <authorList>
            <person name="Novakova D."/>
            <person name="Sedlar K."/>
        </authorList>
    </citation>
    <scope>NUCLEOTIDE SEQUENCE</scope>
    <source>
        <strain evidence="2">P2647</strain>
    </source>
</reference>
<accession>A0ABS9I383</accession>
<evidence type="ECO:0000256" key="1">
    <source>
        <dbReference type="SAM" id="SignalP"/>
    </source>
</evidence>
<gene>
    <name evidence="2" type="ORF">L4G47_06385</name>
</gene>
<dbReference type="Gene3D" id="3.40.190.10">
    <property type="entry name" value="Periplasmic binding protein-like II"/>
    <property type="match status" value="1"/>
</dbReference>
<evidence type="ECO:0000313" key="3">
    <source>
        <dbReference type="Proteomes" id="UP001162905"/>
    </source>
</evidence>
<name>A0ABS9I383_9PSED</name>
<evidence type="ECO:0000313" key="2">
    <source>
        <dbReference type="EMBL" id="MCF7541847.1"/>
    </source>
</evidence>
<dbReference type="PANTHER" id="PTHR42941:SF1">
    <property type="entry name" value="SLL1037 PROTEIN"/>
    <property type="match status" value="1"/>
</dbReference>
<comment type="caution">
    <text evidence="2">The sequence shown here is derived from an EMBL/GenBank/DDBJ whole genome shotgun (WGS) entry which is preliminary data.</text>
</comment>
<protein>
    <recommendedName>
        <fullName evidence="4">TRAP transporter solute receptor, TAXI family</fullName>
    </recommendedName>
</protein>
<keyword evidence="3" id="KW-1185">Reference proteome</keyword>
<dbReference type="PANTHER" id="PTHR42941">
    <property type="entry name" value="SLL1037 PROTEIN"/>
    <property type="match status" value="1"/>
</dbReference>
<dbReference type="InterPro" id="IPR011852">
    <property type="entry name" value="TRAP_TAXI"/>
</dbReference>
<dbReference type="Proteomes" id="UP001162905">
    <property type="component" value="Unassembled WGS sequence"/>
</dbReference>
<dbReference type="SUPFAM" id="SSF53850">
    <property type="entry name" value="Periplasmic binding protein-like II"/>
    <property type="match status" value="1"/>
</dbReference>